<dbReference type="Pfam" id="PF05573">
    <property type="entry name" value="NosL"/>
    <property type="match status" value="1"/>
</dbReference>
<gene>
    <name evidence="2" type="ORF">ND2E_1664</name>
</gene>
<protein>
    <submittedName>
        <fullName evidence="2">NosL family protein</fullName>
    </submittedName>
</protein>
<dbReference type="EMBL" id="JQED01000005">
    <property type="protein sequence ID" value="KGJ94475.1"/>
    <property type="molecule type" value="Genomic_DNA"/>
</dbReference>
<comment type="caution">
    <text evidence="2">The sequence shown here is derived from an EMBL/GenBank/DDBJ whole genome shotgun (WGS) entry which is preliminary data.</text>
</comment>
<feature type="signal peptide" evidence="1">
    <location>
        <begin position="1"/>
        <end position="25"/>
    </location>
</feature>
<dbReference type="Gene3D" id="3.30.70.2060">
    <property type="match status" value="1"/>
</dbReference>
<reference evidence="2 3" key="1">
    <citation type="submission" date="2014-08" db="EMBL/GenBank/DDBJ databases">
        <title>Genomic and Phenotypic Diversity of Colwellia psychrerythraea strains from Disparate Marine Basins.</title>
        <authorList>
            <person name="Techtmann S.M."/>
            <person name="Stelling S.C."/>
            <person name="Utturkar S.M."/>
            <person name="Alshibli N."/>
            <person name="Harris A."/>
            <person name="Brown S.D."/>
            <person name="Hazen T.C."/>
        </authorList>
    </citation>
    <scope>NUCLEOTIDE SEQUENCE [LARGE SCALE GENOMIC DNA]</scope>
    <source>
        <strain evidence="2 3">ND2E</strain>
    </source>
</reference>
<feature type="chain" id="PRO_5001949228" evidence="1">
    <location>
        <begin position="26"/>
        <end position="167"/>
    </location>
</feature>
<evidence type="ECO:0000313" key="2">
    <source>
        <dbReference type="EMBL" id="KGJ94475.1"/>
    </source>
</evidence>
<dbReference type="SUPFAM" id="SSF160387">
    <property type="entry name" value="NosL/MerB-like"/>
    <property type="match status" value="1"/>
</dbReference>
<dbReference type="OrthoDB" id="982633at2"/>
<dbReference type="PROSITE" id="PS51257">
    <property type="entry name" value="PROKAR_LIPOPROTEIN"/>
    <property type="match status" value="1"/>
</dbReference>
<dbReference type="Proteomes" id="UP000029843">
    <property type="component" value="Unassembled WGS sequence"/>
</dbReference>
<evidence type="ECO:0000256" key="1">
    <source>
        <dbReference type="SAM" id="SignalP"/>
    </source>
</evidence>
<dbReference type="PANTHER" id="PTHR41247">
    <property type="entry name" value="HTH-TYPE TRANSCRIPTIONAL REPRESSOR YCNK"/>
    <property type="match status" value="1"/>
</dbReference>
<keyword evidence="1" id="KW-0732">Signal</keyword>
<dbReference type="RefSeq" id="WP_033092427.1">
    <property type="nucleotide sequence ID" value="NZ_JQED01000005.1"/>
</dbReference>
<sequence precursor="true">MSAIFKIFGALFCLLIISACSDNSAQQEVIHKAVAMESSDECHLCGMLITNFDGPKGEVFRKEQGENVFKFCSTRDMFSYYLDPENTRNVSQILVHDMSKMPWGSDSIDDKYFIDAKKAWFVTGSEKTGAMGKTLASFSLQSDAQAFAEEFGGKVLSFKDVNQDSLW</sequence>
<dbReference type="PATRIC" id="fig|28229.4.peg.672"/>
<evidence type="ECO:0000313" key="3">
    <source>
        <dbReference type="Proteomes" id="UP000029843"/>
    </source>
</evidence>
<name>A0A099KW98_COLPS</name>
<proteinExistence type="predicted"/>
<dbReference type="Gene3D" id="3.30.70.2050">
    <property type="match status" value="1"/>
</dbReference>
<dbReference type="InterPro" id="IPR008719">
    <property type="entry name" value="N2O_reductase_NosL"/>
</dbReference>
<accession>A0A099KW98</accession>
<dbReference type="PANTHER" id="PTHR41247:SF1">
    <property type="entry name" value="HTH-TYPE TRANSCRIPTIONAL REPRESSOR YCNK"/>
    <property type="match status" value="1"/>
</dbReference>
<organism evidence="2 3">
    <name type="scientific">Colwellia psychrerythraea</name>
    <name type="common">Vibrio psychroerythus</name>
    <dbReference type="NCBI Taxonomy" id="28229"/>
    <lineage>
        <taxon>Bacteria</taxon>
        <taxon>Pseudomonadati</taxon>
        <taxon>Pseudomonadota</taxon>
        <taxon>Gammaproteobacteria</taxon>
        <taxon>Alteromonadales</taxon>
        <taxon>Colwelliaceae</taxon>
        <taxon>Colwellia</taxon>
    </lineage>
</organism>
<dbReference type="AlphaFoldDB" id="A0A099KW98"/>